<sequence length="325" mass="35938">MSVRVGIVMDPIASISYKKDSSLAMLLAAQARGWTLFYMEQRDLYQGEGQARARMRPLQVFANPEKWFELQDEIDSPLSDLDVILMRKDPPFDMEFVYSTYLLEQAERDGVLIVNKPQSLRDCNEKLFATLFPQCTPPTVVSRRADVLREFAAKHGDVILKPLDGMGGTSIFRHRAGDPNLSVILETLTVLGSQQIMGQAYLPAIKDGDKRILMIDGEPVDYCLARIPAAGETRGNLAAGGRGEARPLSDKDRWIAAQVGPTLREKGLLFVGLDVIGEHLTEINVTSPTCIREIDNAFGTNIGEMLMAAIDAKLQVTSSKRQVQG</sequence>
<dbReference type="NCBIfam" id="NF003573">
    <property type="entry name" value="PRK05246.1"/>
    <property type="match status" value="1"/>
</dbReference>
<keyword evidence="7 10" id="KW-0067">ATP-binding</keyword>
<comment type="similarity">
    <text evidence="10">Belongs to the prokaryotic GSH synthase family.</text>
</comment>
<evidence type="ECO:0000256" key="10">
    <source>
        <dbReference type="HAMAP-Rule" id="MF_00162"/>
    </source>
</evidence>
<dbReference type="SUPFAM" id="SSF52440">
    <property type="entry name" value="PreATP-grasp domain"/>
    <property type="match status" value="1"/>
</dbReference>
<feature type="domain" description="ATP-grasp" evidence="11">
    <location>
        <begin position="125"/>
        <end position="311"/>
    </location>
</feature>
<accession>A0ABY6QFW0</accession>
<dbReference type="InterPro" id="IPR016185">
    <property type="entry name" value="PreATP-grasp_dom_sf"/>
</dbReference>
<evidence type="ECO:0000256" key="9">
    <source>
        <dbReference type="ARBA" id="ARBA00023211"/>
    </source>
</evidence>
<dbReference type="Proteomes" id="UP001164116">
    <property type="component" value="Chromosome"/>
</dbReference>
<name>A0ABY6QFW0_9PSED</name>
<dbReference type="SUPFAM" id="SSF56059">
    <property type="entry name" value="Glutathione synthetase ATP-binding domain-like"/>
    <property type="match status" value="1"/>
</dbReference>
<keyword evidence="4 10" id="KW-0317">Glutathione biosynthesis</keyword>
<evidence type="ECO:0000256" key="6">
    <source>
        <dbReference type="ARBA" id="ARBA00022741"/>
    </source>
</evidence>
<gene>
    <name evidence="10 12" type="primary">gshB</name>
    <name evidence="12" type="ORF">OSC50_00450</name>
</gene>
<protein>
    <recommendedName>
        <fullName evidence="10">Glutathione synthetase</fullName>
        <ecNumber evidence="10">6.3.2.3</ecNumber>
    </recommendedName>
    <alternativeName>
        <fullName evidence="10">GSH synthetase</fullName>
        <shortName evidence="10">GSH-S</shortName>
        <shortName evidence="10">GSHase</shortName>
    </alternativeName>
    <alternativeName>
        <fullName evidence="10">Glutathione synthase</fullName>
    </alternativeName>
</protein>
<evidence type="ECO:0000259" key="11">
    <source>
        <dbReference type="PROSITE" id="PS50975"/>
    </source>
</evidence>
<comment type="cofactor">
    <cofactor evidence="1">
        <name>Mn(2+)</name>
        <dbReference type="ChEBI" id="CHEBI:29035"/>
    </cofactor>
</comment>
<evidence type="ECO:0000256" key="5">
    <source>
        <dbReference type="ARBA" id="ARBA00022723"/>
    </source>
</evidence>
<evidence type="ECO:0000313" key="12">
    <source>
        <dbReference type="EMBL" id="UZW18869.1"/>
    </source>
</evidence>
<dbReference type="Pfam" id="PF02955">
    <property type="entry name" value="GSH-S_ATP"/>
    <property type="match status" value="1"/>
</dbReference>
<dbReference type="HAMAP" id="MF_00162">
    <property type="entry name" value="GSH_S"/>
    <property type="match status" value="1"/>
</dbReference>
<dbReference type="NCBIfam" id="TIGR01380">
    <property type="entry name" value="glut_syn"/>
    <property type="match status" value="1"/>
</dbReference>
<dbReference type="PROSITE" id="PS50975">
    <property type="entry name" value="ATP_GRASP"/>
    <property type="match status" value="1"/>
</dbReference>
<proteinExistence type="inferred from homology"/>
<evidence type="ECO:0000256" key="1">
    <source>
        <dbReference type="ARBA" id="ARBA00001936"/>
    </source>
</evidence>
<evidence type="ECO:0000256" key="7">
    <source>
        <dbReference type="ARBA" id="ARBA00022840"/>
    </source>
</evidence>
<dbReference type="InterPro" id="IPR006284">
    <property type="entry name" value="Glut_synth_pro"/>
</dbReference>
<dbReference type="Gene3D" id="3.30.1490.20">
    <property type="entry name" value="ATP-grasp fold, A domain"/>
    <property type="match status" value="1"/>
</dbReference>
<dbReference type="EC" id="6.3.2.3" evidence="10"/>
<dbReference type="InterPro" id="IPR011761">
    <property type="entry name" value="ATP-grasp"/>
</dbReference>
<dbReference type="InterPro" id="IPR004215">
    <property type="entry name" value="GSHS_N"/>
</dbReference>
<keyword evidence="5" id="KW-0479">Metal-binding</keyword>
<dbReference type="RefSeq" id="WP_253509703.1">
    <property type="nucleotide sequence ID" value="NZ_CP112866.1"/>
</dbReference>
<comment type="cofactor">
    <cofactor evidence="2">
        <name>Mg(2+)</name>
        <dbReference type="ChEBI" id="CHEBI:18420"/>
    </cofactor>
</comment>
<keyword evidence="9" id="KW-0464">Manganese</keyword>
<comment type="catalytic activity">
    <reaction evidence="10">
        <text>gamma-L-glutamyl-L-cysteine + glycine + ATP = glutathione + ADP + phosphate + H(+)</text>
        <dbReference type="Rhea" id="RHEA:13557"/>
        <dbReference type="ChEBI" id="CHEBI:15378"/>
        <dbReference type="ChEBI" id="CHEBI:30616"/>
        <dbReference type="ChEBI" id="CHEBI:43474"/>
        <dbReference type="ChEBI" id="CHEBI:57305"/>
        <dbReference type="ChEBI" id="CHEBI:57925"/>
        <dbReference type="ChEBI" id="CHEBI:58173"/>
        <dbReference type="ChEBI" id="CHEBI:456216"/>
        <dbReference type="EC" id="6.3.2.3"/>
    </reaction>
</comment>
<keyword evidence="8" id="KW-0460">Magnesium</keyword>
<dbReference type="Pfam" id="PF02951">
    <property type="entry name" value="GSH-S_N"/>
    <property type="match status" value="1"/>
</dbReference>
<keyword evidence="3 10" id="KW-0436">Ligase</keyword>
<evidence type="ECO:0000256" key="8">
    <source>
        <dbReference type="ARBA" id="ARBA00022842"/>
    </source>
</evidence>
<dbReference type="PANTHER" id="PTHR21621:SF4">
    <property type="entry name" value="GLUTATHIONE SYNTHETASE"/>
    <property type="match status" value="1"/>
</dbReference>
<evidence type="ECO:0000313" key="13">
    <source>
        <dbReference type="Proteomes" id="UP001164116"/>
    </source>
</evidence>
<dbReference type="Gene3D" id="3.30.470.20">
    <property type="entry name" value="ATP-grasp fold, B domain"/>
    <property type="match status" value="1"/>
</dbReference>
<dbReference type="InterPro" id="IPR004218">
    <property type="entry name" value="GSHS_ATP-bd"/>
</dbReference>
<evidence type="ECO:0000256" key="3">
    <source>
        <dbReference type="ARBA" id="ARBA00022598"/>
    </source>
</evidence>
<reference evidence="12" key="1">
    <citation type="submission" date="2022-11" db="EMBL/GenBank/DDBJ databases">
        <title>Taxonomic description of a new Pseudomonas species.</title>
        <authorList>
            <person name="Tambong J.T."/>
        </authorList>
    </citation>
    <scope>NUCLEOTIDE SEQUENCE</scope>
    <source>
        <strain evidence="12">S1Bt42</strain>
    </source>
</reference>
<organism evidence="12 13">
    <name type="scientific">Pseudomonas quebecensis</name>
    <dbReference type="NCBI Taxonomy" id="2995174"/>
    <lineage>
        <taxon>Bacteria</taxon>
        <taxon>Pseudomonadati</taxon>
        <taxon>Pseudomonadota</taxon>
        <taxon>Gammaproteobacteria</taxon>
        <taxon>Pseudomonadales</taxon>
        <taxon>Pseudomonadaceae</taxon>
        <taxon>Pseudomonas</taxon>
    </lineage>
</organism>
<dbReference type="InterPro" id="IPR013815">
    <property type="entry name" value="ATP_grasp_subdomain_1"/>
</dbReference>
<evidence type="ECO:0000256" key="2">
    <source>
        <dbReference type="ARBA" id="ARBA00001946"/>
    </source>
</evidence>
<keyword evidence="13" id="KW-1185">Reference proteome</keyword>
<evidence type="ECO:0000256" key="4">
    <source>
        <dbReference type="ARBA" id="ARBA00022684"/>
    </source>
</evidence>
<dbReference type="GO" id="GO:0004363">
    <property type="term" value="F:glutathione synthase activity"/>
    <property type="evidence" value="ECO:0007669"/>
    <property type="project" value="UniProtKB-EC"/>
</dbReference>
<dbReference type="PANTHER" id="PTHR21621">
    <property type="entry name" value="RIBOSOMAL PROTEIN S6 MODIFICATION PROTEIN"/>
    <property type="match status" value="1"/>
</dbReference>
<dbReference type="EMBL" id="CP112866">
    <property type="protein sequence ID" value="UZW18869.1"/>
    <property type="molecule type" value="Genomic_DNA"/>
</dbReference>
<keyword evidence="6 10" id="KW-0547">Nucleotide-binding</keyword>
<dbReference type="Gene3D" id="3.40.50.20">
    <property type="match status" value="1"/>
</dbReference>
<comment type="pathway">
    <text evidence="10">Sulfur metabolism; glutathione biosynthesis; glutathione from L-cysteine and L-glutamate: step 2/2.</text>
</comment>